<dbReference type="Proteomes" id="UP000439903">
    <property type="component" value="Unassembled WGS sequence"/>
</dbReference>
<evidence type="ECO:0000313" key="2">
    <source>
        <dbReference type="Proteomes" id="UP000439903"/>
    </source>
</evidence>
<gene>
    <name evidence="1" type="ORF">F8M41_017476</name>
</gene>
<keyword evidence="2" id="KW-1185">Reference proteome</keyword>
<sequence>MSKFQTKKIFPIVLFGTFFFALISAICINKGDNIGGKALGSSCFGDGQCNNTICSQFGNNENTCQQNDTRTKGAVCFCD</sequence>
<dbReference type="AlphaFoldDB" id="A0A8H4EM62"/>
<dbReference type="EMBL" id="WTPW01000402">
    <property type="protein sequence ID" value="KAF0514962.1"/>
    <property type="molecule type" value="Genomic_DNA"/>
</dbReference>
<accession>A0A8H4EM62</accession>
<name>A0A8H4EM62_GIGMA</name>
<evidence type="ECO:0000313" key="1">
    <source>
        <dbReference type="EMBL" id="KAF0514962.1"/>
    </source>
</evidence>
<proteinExistence type="predicted"/>
<reference evidence="1 2" key="1">
    <citation type="journal article" date="2019" name="Environ. Microbiol.">
        <title>At the nexus of three kingdoms: the genome of the mycorrhizal fungus Gigaspora margarita provides insights into plant, endobacterial and fungal interactions.</title>
        <authorList>
            <person name="Venice F."/>
            <person name="Ghignone S."/>
            <person name="Salvioli di Fossalunga A."/>
            <person name="Amselem J."/>
            <person name="Novero M."/>
            <person name="Xianan X."/>
            <person name="Sedzielewska Toro K."/>
            <person name="Morin E."/>
            <person name="Lipzen A."/>
            <person name="Grigoriev I.V."/>
            <person name="Henrissat B."/>
            <person name="Martin F.M."/>
            <person name="Bonfante P."/>
        </authorList>
    </citation>
    <scope>NUCLEOTIDE SEQUENCE [LARGE SCALE GENOMIC DNA]</scope>
    <source>
        <strain evidence="1 2">BEG34</strain>
    </source>
</reference>
<organism evidence="1 2">
    <name type="scientific">Gigaspora margarita</name>
    <dbReference type="NCBI Taxonomy" id="4874"/>
    <lineage>
        <taxon>Eukaryota</taxon>
        <taxon>Fungi</taxon>
        <taxon>Fungi incertae sedis</taxon>
        <taxon>Mucoromycota</taxon>
        <taxon>Glomeromycotina</taxon>
        <taxon>Glomeromycetes</taxon>
        <taxon>Diversisporales</taxon>
        <taxon>Gigasporaceae</taxon>
        <taxon>Gigaspora</taxon>
    </lineage>
</organism>
<protein>
    <submittedName>
        <fullName evidence="1">Uncharacterized protein</fullName>
    </submittedName>
</protein>
<comment type="caution">
    <text evidence="1">The sequence shown here is derived from an EMBL/GenBank/DDBJ whole genome shotgun (WGS) entry which is preliminary data.</text>
</comment>